<dbReference type="InterPro" id="IPR046341">
    <property type="entry name" value="SET_dom_sf"/>
</dbReference>
<keyword evidence="10" id="KW-0238">DNA-binding</keyword>
<feature type="domain" description="C2H2-type" evidence="19">
    <location>
        <begin position="430"/>
        <end position="461"/>
    </location>
</feature>
<keyword evidence="11" id="KW-0804">Transcription</keyword>
<dbReference type="Gene3D" id="3.30.160.60">
    <property type="entry name" value="Classic Zinc Finger"/>
    <property type="match status" value="5"/>
</dbReference>
<evidence type="ECO:0000256" key="14">
    <source>
        <dbReference type="ARBA" id="ARBA00073657"/>
    </source>
</evidence>
<keyword evidence="4" id="KW-0949">S-adenosyl-L-methionine</keyword>
<feature type="domain" description="C2H2-type" evidence="19">
    <location>
        <begin position="547"/>
        <end position="575"/>
    </location>
</feature>
<feature type="transmembrane region" description="Helical" evidence="18">
    <location>
        <begin position="20"/>
        <end position="40"/>
    </location>
</feature>
<feature type="compositionally biased region" description="Low complexity" evidence="17">
    <location>
        <begin position="189"/>
        <end position="207"/>
    </location>
</feature>
<dbReference type="Ensembl" id="ENSNMLT00000031817.1">
    <property type="protein sequence ID" value="ENSNMLP00000028494.1"/>
    <property type="gene ID" value="ENSNMLG00000018124.1"/>
</dbReference>
<dbReference type="SUPFAM" id="SSF57667">
    <property type="entry name" value="beta-beta-alpha zinc fingers"/>
    <property type="match status" value="3"/>
</dbReference>
<evidence type="ECO:0000256" key="6">
    <source>
        <dbReference type="ARBA" id="ARBA00022737"/>
    </source>
</evidence>
<evidence type="ECO:0000256" key="7">
    <source>
        <dbReference type="ARBA" id="ARBA00022771"/>
    </source>
</evidence>
<reference evidence="21" key="2">
    <citation type="submission" date="2025-09" db="UniProtKB">
        <authorList>
            <consortium name="Ensembl"/>
        </authorList>
    </citation>
    <scope>IDENTIFICATION</scope>
</reference>
<dbReference type="Pfam" id="PF00096">
    <property type="entry name" value="zf-C2H2"/>
    <property type="match status" value="2"/>
</dbReference>
<evidence type="ECO:0000256" key="9">
    <source>
        <dbReference type="ARBA" id="ARBA00023015"/>
    </source>
</evidence>
<dbReference type="CDD" id="cd19198">
    <property type="entry name" value="PR-SET_PRDM14"/>
    <property type="match status" value="1"/>
</dbReference>
<dbReference type="PANTHER" id="PTHR16515">
    <property type="entry name" value="PR DOMAIN ZINC FINGER PROTEIN"/>
    <property type="match status" value="1"/>
</dbReference>
<dbReference type="FunFam" id="2.170.270.10:FF:000032">
    <property type="entry name" value="PR domain containing 14"/>
    <property type="match status" value="1"/>
</dbReference>
<keyword evidence="18" id="KW-0472">Membrane</keyword>
<keyword evidence="22" id="KW-1185">Reference proteome</keyword>
<accession>A0A8C6U2P9</accession>
<feature type="domain" description="C2H2-type" evidence="19">
    <location>
        <begin position="576"/>
        <end position="603"/>
    </location>
</feature>
<evidence type="ECO:0000256" key="2">
    <source>
        <dbReference type="ARBA" id="ARBA00022603"/>
    </source>
</evidence>
<comment type="subcellular location">
    <subcellularLocation>
        <location evidence="1">Nucleus</location>
    </subcellularLocation>
</comment>
<keyword evidence="6" id="KW-0677">Repeat</keyword>
<keyword evidence="3" id="KW-0808">Transferase</keyword>
<feature type="region of interest" description="Disordered" evidence="17">
    <location>
        <begin position="179"/>
        <end position="210"/>
    </location>
</feature>
<keyword evidence="5" id="KW-0479">Metal-binding</keyword>
<dbReference type="GO" id="GO:0008270">
    <property type="term" value="F:zinc ion binding"/>
    <property type="evidence" value="ECO:0007669"/>
    <property type="project" value="UniProtKB-KW"/>
</dbReference>
<keyword evidence="18" id="KW-0812">Transmembrane</keyword>
<dbReference type="Pfam" id="PF13912">
    <property type="entry name" value="zf-C2H2_6"/>
    <property type="match status" value="1"/>
</dbReference>
<evidence type="ECO:0000259" key="19">
    <source>
        <dbReference type="PROSITE" id="PS50157"/>
    </source>
</evidence>
<dbReference type="InterPro" id="IPR013087">
    <property type="entry name" value="Znf_C2H2_type"/>
</dbReference>
<keyword evidence="9" id="KW-0805">Transcription regulation</keyword>
<feature type="domain" description="SET" evidence="20">
    <location>
        <begin position="280"/>
        <end position="397"/>
    </location>
</feature>
<evidence type="ECO:0000256" key="11">
    <source>
        <dbReference type="ARBA" id="ARBA00023163"/>
    </source>
</evidence>
<evidence type="ECO:0000256" key="12">
    <source>
        <dbReference type="ARBA" id="ARBA00023242"/>
    </source>
</evidence>
<dbReference type="FunFam" id="3.30.160.60:FF:000480">
    <property type="entry name" value="PR domain zinc finger protein 14"/>
    <property type="match status" value="1"/>
</dbReference>
<dbReference type="GO" id="GO:0000977">
    <property type="term" value="F:RNA polymerase II transcription regulatory region sequence-specific DNA binding"/>
    <property type="evidence" value="ECO:0007669"/>
    <property type="project" value="TreeGrafter"/>
</dbReference>
<dbReference type="InterPro" id="IPR044408">
    <property type="entry name" value="PRDM14_PR-SET"/>
</dbReference>
<name>A0A8C6U2P9_9GOBI</name>
<dbReference type="GO" id="GO:0006357">
    <property type="term" value="P:regulation of transcription by RNA polymerase II"/>
    <property type="evidence" value="ECO:0007669"/>
    <property type="project" value="TreeGrafter"/>
</dbReference>
<dbReference type="FunFam" id="3.30.160.60:FF:000905">
    <property type="entry name" value="PR domain containing 14"/>
    <property type="match status" value="1"/>
</dbReference>
<organism evidence="21 22">
    <name type="scientific">Neogobius melanostomus</name>
    <name type="common">round goby</name>
    <dbReference type="NCBI Taxonomy" id="47308"/>
    <lineage>
        <taxon>Eukaryota</taxon>
        <taxon>Metazoa</taxon>
        <taxon>Chordata</taxon>
        <taxon>Craniata</taxon>
        <taxon>Vertebrata</taxon>
        <taxon>Euteleostomi</taxon>
        <taxon>Actinopterygii</taxon>
        <taxon>Neopterygii</taxon>
        <taxon>Teleostei</taxon>
        <taxon>Neoteleostei</taxon>
        <taxon>Acanthomorphata</taxon>
        <taxon>Gobiaria</taxon>
        <taxon>Gobiiformes</taxon>
        <taxon>Gobioidei</taxon>
        <taxon>Gobiidae</taxon>
        <taxon>Benthophilinae</taxon>
        <taxon>Neogobiini</taxon>
        <taxon>Neogobius</taxon>
    </lineage>
</organism>
<evidence type="ECO:0000259" key="20">
    <source>
        <dbReference type="PROSITE" id="PS50280"/>
    </source>
</evidence>
<evidence type="ECO:0000256" key="4">
    <source>
        <dbReference type="ARBA" id="ARBA00022691"/>
    </source>
</evidence>
<dbReference type="GO" id="GO:0032259">
    <property type="term" value="P:methylation"/>
    <property type="evidence" value="ECO:0007669"/>
    <property type="project" value="UniProtKB-KW"/>
</dbReference>
<dbReference type="Proteomes" id="UP000694523">
    <property type="component" value="Unplaced"/>
</dbReference>
<dbReference type="FunFam" id="3.30.160.60:FF:000100">
    <property type="entry name" value="Zinc finger 45-like"/>
    <property type="match status" value="1"/>
</dbReference>
<dbReference type="FunFam" id="3.30.160.60:FF:001029">
    <property type="entry name" value="PR domain containing 14"/>
    <property type="match status" value="1"/>
</dbReference>
<evidence type="ECO:0000256" key="16">
    <source>
        <dbReference type="PROSITE-ProRule" id="PRU00042"/>
    </source>
</evidence>
<dbReference type="InterPro" id="IPR050331">
    <property type="entry name" value="Zinc_finger"/>
</dbReference>
<dbReference type="Gene3D" id="2.170.270.10">
    <property type="entry name" value="SET domain"/>
    <property type="match status" value="1"/>
</dbReference>
<keyword evidence="8" id="KW-0862">Zinc</keyword>
<dbReference type="InterPro" id="IPR036236">
    <property type="entry name" value="Znf_C2H2_sf"/>
</dbReference>
<evidence type="ECO:0000256" key="15">
    <source>
        <dbReference type="ARBA" id="ARBA00079749"/>
    </source>
</evidence>
<keyword evidence="2" id="KW-0489">Methyltransferase</keyword>
<dbReference type="FunFam" id="3.30.160.60:FF:000450">
    <property type="entry name" value="PR domain zinc finger protein 14"/>
    <property type="match status" value="1"/>
</dbReference>
<feature type="domain" description="C2H2-type" evidence="19">
    <location>
        <begin position="519"/>
        <end position="546"/>
    </location>
</feature>
<dbReference type="GO" id="GO:0005634">
    <property type="term" value="C:nucleus"/>
    <property type="evidence" value="ECO:0007669"/>
    <property type="project" value="UniProtKB-SubCell"/>
</dbReference>
<feature type="domain" description="C2H2-type" evidence="19">
    <location>
        <begin position="491"/>
        <end position="518"/>
    </location>
</feature>
<evidence type="ECO:0000313" key="22">
    <source>
        <dbReference type="Proteomes" id="UP000694523"/>
    </source>
</evidence>
<evidence type="ECO:0000256" key="13">
    <source>
        <dbReference type="ARBA" id="ARBA00065199"/>
    </source>
</evidence>
<dbReference type="InterPro" id="IPR001214">
    <property type="entry name" value="SET_dom"/>
</dbReference>
<evidence type="ECO:0000256" key="1">
    <source>
        <dbReference type="ARBA" id="ARBA00004123"/>
    </source>
</evidence>
<dbReference type="PROSITE" id="PS00028">
    <property type="entry name" value="ZINC_FINGER_C2H2_1"/>
    <property type="match status" value="5"/>
</dbReference>
<dbReference type="PANTHER" id="PTHR16515:SF19">
    <property type="entry name" value="PR DOMAIN ZINC FINGER PROTEIN 14"/>
    <property type="match status" value="1"/>
</dbReference>
<reference evidence="21" key="1">
    <citation type="submission" date="2025-08" db="UniProtKB">
        <authorList>
            <consortium name="Ensembl"/>
        </authorList>
    </citation>
    <scope>IDENTIFICATION</scope>
</reference>
<evidence type="ECO:0000256" key="10">
    <source>
        <dbReference type="ARBA" id="ARBA00023125"/>
    </source>
</evidence>
<dbReference type="Pfam" id="PF21549">
    <property type="entry name" value="PRDM2_PR"/>
    <property type="match status" value="1"/>
</dbReference>
<comment type="subunit">
    <text evidence="13">Interacts with CBFA2T2.</text>
</comment>
<keyword evidence="12" id="KW-0539">Nucleus</keyword>
<evidence type="ECO:0000313" key="21">
    <source>
        <dbReference type="Ensembl" id="ENSNMLP00000028494.1"/>
    </source>
</evidence>
<dbReference type="GO" id="GO:0008168">
    <property type="term" value="F:methyltransferase activity"/>
    <property type="evidence" value="ECO:0007669"/>
    <property type="project" value="UniProtKB-KW"/>
</dbReference>
<evidence type="ECO:0000256" key="3">
    <source>
        <dbReference type="ARBA" id="ARBA00022679"/>
    </source>
</evidence>
<dbReference type="SMART" id="SM00355">
    <property type="entry name" value="ZnF_C2H2"/>
    <property type="match status" value="6"/>
</dbReference>
<keyword evidence="7 16" id="KW-0863">Zinc-finger</keyword>
<feature type="domain" description="C2H2-type" evidence="19">
    <location>
        <begin position="462"/>
        <end position="490"/>
    </location>
</feature>
<evidence type="ECO:0000256" key="17">
    <source>
        <dbReference type="SAM" id="MobiDB-lite"/>
    </source>
</evidence>
<protein>
    <recommendedName>
        <fullName evidence="14">PR domain zinc finger protein 14</fullName>
    </recommendedName>
    <alternativeName>
        <fullName evidence="15">PR domain-containing protein 14</fullName>
    </alternativeName>
</protein>
<evidence type="ECO:0000256" key="18">
    <source>
        <dbReference type="SAM" id="Phobius"/>
    </source>
</evidence>
<evidence type="ECO:0000256" key="8">
    <source>
        <dbReference type="ARBA" id="ARBA00022833"/>
    </source>
</evidence>
<proteinExistence type="predicted"/>
<dbReference type="PROSITE" id="PS50157">
    <property type="entry name" value="ZINC_FINGER_C2H2_2"/>
    <property type="match status" value="6"/>
</dbReference>
<evidence type="ECO:0000256" key="5">
    <source>
        <dbReference type="ARBA" id="ARBA00022723"/>
    </source>
</evidence>
<dbReference type="AlphaFoldDB" id="A0A8C6U2P9"/>
<dbReference type="PROSITE" id="PS50280">
    <property type="entry name" value="SET"/>
    <property type="match status" value="1"/>
</dbReference>
<sequence length="644" mass="72339">MSLPIWSRGQLAAQNAKFRVIDLCVVKILFPLLFSCIKLVYLPRILFSQGRFSSSLGSFLIMSVSMMPLKTFHPGALKASPARGVYPGPMPPHHAFMDFFPRPHNLLHPLKSLGRLVSDASLHFNAQSANGNPAFLSQSHAPLLHEHMLNPYMSQMLPGHALYPKPEEMAAVVTEHAAGPLSSPDFRGSPSSERSSSAMSSSTASPPKDALLRLRSGVQRTPEKSTYNFTEDDLFMVLYGYSGGKDRAVGHAISGVPLMENSVSENHVLPLDKDSLDLPEGLSIVQAAWGKVTHCGVFAEKSCIPKGTRFGPFQGKVVNTSEIKTYDDNTLMWEVFENGRLSHFVDGRGGCGNWMSLVKCARFPEEQNLTAVQVQSEIFYEACKEVRTGQELLVWYGDCYMQFLGIPLTLKDARDESAAGFPTEDTGEGFKCDRCGKVFAYKYYRDKHLKYTRCVDQGDRKFPCHLCNRSFEKRDRLRIHILHVHEKHRPHKCSVCGKSFSQSSSLNKHMRVHSGERPYKCVYCNKAFTASSILRTHIRQHSGERPFKCKHCGKAFASHAAHDSHVRRTHARDKPFPCDMCGVSFPEEQELKLHLKSHTNRQLLEQTVIVPSSPQESTKTQKRASLNYSYTGLTTINPEYRPWN</sequence>
<keyword evidence="18" id="KW-1133">Transmembrane helix</keyword>